<accession>A0ACC2R0G6</accession>
<evidence type="ECO:0000313" key="1">
    <source>
        <dbReference type="EMBL" id="KAJ8729691.1"/>
    </source>
</evidence>
<keyword evidence="2" id="KW-1185">Reference proteome</keyword>
<sequence length="1277" mass="145651">MSSNNTMALIEKLTGRENYPTWRFAVQTYLEHEELWSCVTATATDKIDPKLDTKAKSKIILLVHPINYVHIQEAKTAKEVWDNLAKAFDDKGLTRRVGLLRDLINTTLENCLNIEDYVNKIMTTAHKLRNIGFEVNDEWLGTLLLAGLPEVYQPMIMALESSGVTITADSVKTKLLQDVRNSESNALYVKSKENQRVKQAQDKNKIGKGPRCYVCNKYGHISKNCRNKKKEQKSNENTDSSYVAVLSATINNDNNWYIDSGASMHMTMSRDLLYDETAPPISTIRVANDKKLVVKACGKVNLNVVNVQGQLDTIKVQNVLYVPELATNLLSVSQIINSGCQVQFDKQGCKILNKANKQVAAAKMVNNMYRLVTHSIPAYISASTENDSYLWHQRMAHLNFEDLSKLSESAGVKLENTDKVICISCLEGKQTRFPFPSEGSRAQAKLELIHSDICGPMETPSLGGARYFLTFIDDFTRKVYVYLLKSKSEVFQNFQEFKVLVENQMNFKIKTLRTDNGTEYLSNEFQAFLKKSGIVHQTSTPYTPQQNGLAERMNRTLLERARCMLLNAKLQKHYWAEAVSTAAYITNRCPTRALAFLTPEEMWSGKKPDIKHMKIFGCEAMVHIPKEKAKKWDSKTNKMIFIGYSEQTKGYRLLDPKTRKVIISRDVIFLESSVKRNYALVPVSESAPNTCEDTSVTESISDSNTTLQNLSDEYSDDFYSDEGSLYEPEININTSELMSNVTTRSKARLCKMKGNTYICTEEIIGQENVPTTYGEAISNENVNADKWKQSIQEELQAHAKNKTWELIEKPEGVRVIGSKWVFRIKDEPSGPLYKSRLCAKGCSQKQGIDYKEIYSPTVRYDTVRVLLSEAAQHNLNIIQFDVKTAFLYGDVKEDIYMSPPEGLDADSNMVCKLNRSLYGLKQAPRCWNQKFDISLKKFGFKNSHADRCLYVGNVNNNKVYLLLYVDDGLLLSKSKESLNTVMYELKLNFEIKQCDARNFVGLQIEKSEGCIFIHQSKYIERLLFKYNMQDANCNNIPVDPHTTLEKSTESADKNIPYREAVGSLMHLAVVSRPDIMYGVSLVSRYLNCFDQTHWNVVKKIMKYLKETKDYGLCYISSQHNKIEAYSDADFAKDPDTRKSLTGYVFIKNEAAITWATQRQQSVALSTTEAEFMAACSATKEALWLKRMLLDIGEFNQDSLCLNIDNQSAICLIKNVDYHKRCKHIDVKYNFIKEKYNEKQIDLNYVCTKEQCADIFTKALPRDKFQFLRSKLGIKKLK</sequence>
<dbReference type="EMBL" id="CM056786">
    <property type="protein sequence ID" value="KAJ8729691.1"/>
    <property type="molecule type" value="Genomic_DNA"/>
</dbReference>
<evidence type="ECO:0000313" key="2">
    <source>
        <dbReference type="Proteomes" id="UP001231649"/>
    </source>
</evidence>
<protein>
    <submittedName>
        <fullName evidence="1">Uncharacterized protein</fullName>
    </submittedName>
</protein>
<organism evidence="1 2">
    <name type="scientific">Mythimna loreyi</name>
    <dbReference type="NCBI Taxonomy" id="667449"/>
    <lineage>
        <taxon>Eukaryota</taxon>
        <taxon>Metazoa</taxon>
        <taxon>Ecdysozoa</taxon>
        <taxon>Arthropoda</taxon>
        <taxon>Hexapoda</taxon>
        <taxon>Insecta</taxon>
        <taxon>Pterygota</taxon>
        <taxon>Neoptera</taxon>
        <taxon>Endopterygota</taxon>
        <taxon>Lepidoptera</taxon>
        <taxon>Glossata</taxon>
        <taxon>Ditrysia</taxon>
        <taxon>Noctuoidea</taxon>
        <taxon>Noctuidae</taxon>
        <taxon>Noctuinae</taxon>
        <taxon>Hadenini</taxon>
        <taxon>Mythimna</taxon>
    </lineage>
</organism>
<name>A0ACC2R0G6_9NEOP</name>
<dbReference type="Proteomes" id="UP001231649">
    <property type="component" value="Chromosome 10"/>
</dbReference>
<reference evidence="1" key="1">
    <citation type="submission" date="2023-03" db="EMBL/GenBank/DDBJ databases">
        <title>Chromosome-level genomes of two armyworms, Mythimna separata and Mythimna loreyi, provide insights into the biosynthesis and reception of sex pheromones.</title>
        <authorList>
            <person name="Zhao H."/>
        </authorList>
    </citation>
    <scope>NUCLEOTIDE SEQUENCE</scope>
    <source>
        <strain evidence="1">BeijingLab</strain>
    </source>
</reference>
<comment type="caution">
    <text evidence="1">The sequence shown here is derived from an EMBL/GenBank/DDBJ whole genome shotgun (WGS) entry which is preliminary data.</text>
</comment>
<gene>
    <name evidence="1" type="ORF">PYW08_001272</name>
</gene>
<proteinExistence type="predicted"/>